<keyword evidence="3" id="KW-0804">Transcription</keyword>
<dbReference type="InterPro" id="IPR036388">
    <property type="entry name" value="WH-like_DNA-bd_sf"/>
</dbReference>
<dbReference type="PROSITE" id="PS50949">
    <property type="entry name" value="HTH_GNTR"/>
    <property type="match status" value="1"/>
</dbReference>
<evidence type="ECO:0000256" key="3">
    <source>
        <dbReference type="ARBA" id="ARBA00023163"/>
    </source>
</evidence>
<keyword evidence="7" id="KW-1185">Reference proteome</keyword>
<dbReference type="InterPro" id="IPR000524">
    <property type="entry name" value="Tscrpt_reg_HTH_GntR"/>
</dbReference>
<proteinExistence type="predicted"/>
<name>A0ABN1F9U5_9PROT</name>
<reference evidence="6 7" key="1">
    <citation type="journal article" date="2019" name="Int. J. Syst. Evol. Microbiol.">
        <title>The Global Catalogue of Microorganisms (GCM) 10K type strain sequencing project: providing services to taxonomists for standard genome sequencing and annotation.</title>
        <authorList>
            <consortium name="The Broad Institute Genomics Platform"/>
            <consortium name="The Broad Institute Genome Sequencing Center for Infectious Disease"/>
            <person name="Wu L."/>
            <person name="Ma J."/>
        </authorList>
    </citation>
    <scope>NUCLEOTIDE SEQUENCE [LARGE SCALE GENOMIC DNA]</scope>
    <source>
        <strain evidence="6 7">JCM 15089</strain>
    </source>
</reference>
<dbReference type="Pfam" id="PF00392">
    <property type="entry name" value="GntR"/>
    <property type="match status" value="1"/>
</dbReference>
<organism evidence="6 7">
    <name type="scientific">Rhizomicrobium electricum</name>
    <dbReference type="NCBI Taxonomy" id="480070"/>
    <lineage>
        <taxon>Bacteria</taxon>
        <taxon>Pseudomonadati</taxon>
        <taxon>Pseudomonadota</taxon>
        <taxon>Alphaproteobacteria</taxon>
        <taxon>Micropepsales</taxon>
        <taxon>Micropepsaceae</taxon>
        <taxon>Rhizomicrobium</taxon>
    </lineage>
</organism>
<dbReference type="CDD" id="cd07377">
    <property type="entry name" value="WHTH_GntR"/>
    <property type="match status" value="1"/>
</dbReference>
<dbReference type="SMART" id="SM00345">
    <property type="entry name" value="HTH_GNTR"/>
    <property type="match status" value="1"/>
</dbReference>
<evidence type="ECO:0000256" key="2">
    <source>
        <dbReference type="ARBA" id="ARBA00023125"/>
    </source>
</evidence>
<feature type="domain" description="HTH gntR-type" evidence="5">
    <location>
        <begin position="66"/>
        <end position="134"/>
    </location>
</feature>
<keyword evidence="1" id="KW-0805">Transcription regulation</keyword>
<dbReference type="RefSeq" id="WP_344470356.1">
    <property type="nucleotide sequence ID" value="NZ_BAAADD010000012.1"/>
</dbReference>
<dbReference type="PANTHER" id="PTHR43537">
    <property type="entry name" value="TRANSCRIPTIONAL REGULATOR, GNTR FAMILY"/>
    <property type="match status" value="1"/>
</dbReference>
<evidence type="ECO:0000259" key="5">
    <source>
        <dbReference type="PROSITE" id="PS50949"/>
    </source>
</evidence>
<dbReference type="Gene3D" id="1.10.10.10">
    <property type="entry name" value="Winged helix-like DNA-binding domain superfamily/Winged helix DNA-binding domain"/>
    <property type="match status" value="1"/>
</dbReference>
<dbReference type="Gene3D" id="1.20.120.530">
    <property type="entry name" value="GntR ligand-binding domain-like"/>
    <property type="match status" value="1"/>
</dbReference>
<keyword evidence="2" id="KW-0238">DNA-binding</keyword>
<dbReference type="Proteomes" id="UP001499951">
    <property type="component" value="Unassembled WGS sequence"/>
</dbReference>
<dbReference type="SUPFAM" id="SSF46785">
    <property type="entry name" value="Winged helix' DNA-binding domain"/>
    <property type="match status" value="1"/>
</dbReference>
<dbReference type="InterPro" id="IPR011711">
    <property type="entry name" value="GntR_C"/>
</dbReference>
<sequence>MHLMAALSGNIAQSGATPTTLPNADAIGHAFRGYREEVGRTTESSADIHAREPAHETASQPGRKRQKLPGRIARDLAAAILSGEYKPGDRLFGEIAFSDRLNVSRATYREAIQILATKGMVSSNPRGGTIVNDKSMWQFLDPEVLDLLFETGPEKELLQDLRELLAVLMPKAAALASLRRSDVMLARMQTAFDAMRADDGNQHACQDFHCTVFQASGNTYVTSLARGLAAAIDAALRFQRQNGANWQDHVRDHWRILQAITFRSGEEADRYTHNLIDRAFLAGAMRSA</sequence>
<dbReference type="SMART" id="SM00895">
    <property type="entry name" value="FCD"/>
    <property type="match status" value="1"/>
</dbReference>
<accession>A0ABN1F9U5</accession>
<evidence type="ECO:0000256" key="4">
    <source>
        <dbReference type="SAM" id="MobiDB-lite"/>
    </source>
</evidence>
<comment type="caution">
    <text evidence="6">The sequence shown here is derived from an EMBL/GenBank/DDBJ whole genome shotgun (WGS) entry which is preliminary data.</text>
</comment>
<evidence type="ECO:0000313" key="6">
    <source>
        <dbReference type="EMBL" id="GAA0585589.1"/>
    </source>
</evidence>
<dbReference type="SUPFAM" id="SSF48008">
    <property type="entry name" value="GntR ligand-binding domain-like"/>
    <property type="match status" value="1"/>
</dbReference>
<feature type="compositionally biased region" description="Basic and acidic residues" evidence="4">
    <location>
        <begin position="38"/>
        <end position="55"/>
    </location>
</feature>
<protein>
    <recommendedName>
        <fullName evidence="5">HTH gntR-type domain-containing protein</fullName>
    </recommendedName>
</protein>
<dbReference type="InterPro" id="IPR036390">
    <property type="entry name" value="WH_DNA-bd_sf"/>
</dbReference>
<evidence type="ECO:0000256" key="1">
    <source>
        <dbReference type="ARBA" id="ARBA00023015"/>
    </source>
</evidence>
<dbReference type="PANTHER" id="PTHR43537:SF44">
    <property type="entry name" value="GNTR FAMILY REGULATORY PROTEIN"/>
    <property type="match status" value="1"/>
</dbReference>
<feature type="region of interest" description="Disordered" evidence="4">
    <location>
        <begin position="38"/>
        <end position="68"/>
    </location>
</feature>
<dbReference type="InterPro" id="IPR008920">
    <property type="entry name" value="TF_FadR/GntR_C"/>
</dbReference>
<dbReference type="Pfam" id="PF07729">
    <property type="entry name" value="FCD"/>
    <property type="match status" value="1"/>
</dbReference>
<gene>
    <name evidence="6" type="ORF">GCM10008942_38130</name>
</gene>
<dbReference type="EMBL" id="BAAADD010000012">
    <property type="protein sequence ID" value="GAA0585589.1"/>
    <property type="molecule type" value="Genomic_DNA"/>
</dbReference>
<evidence type="ECO:0000313" key="7">
    <source>
        <dbReference type="Proteomes" id="UP001499951"/>
    </source>
</evidence>